<dbReference type="AlphaFoldDB" id="U4LF09"/>
<dbReference type="EMBL" id="HF935427">
    <property type="protein sequence ID" value="CCX30132.1"/>
    <property type="molecule type" value="Genomic_DNA"/>
</dbReference>
<proteinExistence type="predicted"/>
<gene>
    <name evidence="2" type="ORF">PCON_08234</name>
</gene>
<evidence type="ECO:0000313" key="3">
    <source>
        <dbReference type="Proteomes" id="UP000018144"/>
    </source>
</evidence>
<feature type="compositionally biased region" description="Basic and acidic residues" evidence="1">
    <location>
        <begin position="81"/>
        <end position="90"/>
    </location>
</feature>
<feature type="compositionally biased region" description="Polar residues" evidence="1">
    <location>
        <begin position="1"/>
        <end position="10"/>
    </location>
</feature>
<sequence length="111" mass="12362">MATVTVTISPTEPPKPPNSSTSDLDYTWTPSPGSHCCYATHCTTREYHFKPVPGRIYARCKRCCSEFCDDCVRKGMTRHDCEGNNEKGYDDCSSDESGYEELGGSEDCKTQ</sequence>
<evidence type="ECO:0000313" key="2">
    <source>
        <dbReference type="EMBL" id="CCX30132.1"/>
    </source>
</evidence>
<protein>
    <submittedName>
        <fullName evidence="2">Uncharacterized protein</fullName>
    </submittedName>
</protein>
<feature type="region of interest" description="Disordered" evidence="1">
    <location>
        <begin position="1"/>
        <end position="24"/>
    </location>
</feature>
<name>U4LF09_PYROM</name>
<accession>U4LF09</accession>
<evidence type="ECO:0000256" key="1">
    <source>
        <dbReference type="SAM" id="MobiDB-lite"/>
    </source>
</evidence>
<dbReference type="Proteomes" id="UP000018144">
    <property type="component" value="Unassembled WGS sequence"/>
</dbReference>
<feature type="region of interest" description="Disordered" evidence="1">
    <location>
        <begin position="81"/>
        <end position="111"/>
    </location>
</feature>
<organism evidence="2 3">
    <name type="scientific">Pyronema omphalodes (strain CBS 100304)</name>
    <name type="common">Pyronema confluens</name>
    <dbReference type="NCBI Taxonomy" id="1076935"/>
    <lineage>
        <taxon>Eukaryota</taxon>
        <taxon>Fungi</taxon>
        <taxon>Dikarya</taxon>
        <taxon>Ascomycota</taxon>
        <taxon>Pezizomycotina</taxon>
        <taxon>Pezizomycetes</taxon>
        <taxon>Pezizales</taxon>
        <taxon>Pyronemataceae</taxon>
        <taxon>Pyronema</taxon>
    </lineage>
</organism>
<reference evidence="2 3" key="1">
    <citation type="journal article" date="2013" name="PLoS Genet.">
        <title>The genome and development-dependent transcriptomes of Pyronema confluens: a window into fungal evolution.</title>
        <authorList>
            <person name="Traeger S."/>
            <person name="Altegoer F."/>
            <person name="Freitag M."/>
            <person name="Gabaldon T."/>
            <person name="Kempken F."/>
            <person name="Kumar A."/>
            <person name="Marcet-Houben M."/>
            <person name="Poggeler S."/>
            <person name="Stajich J.E."/>
            <person name="Nowrousian M."/>
        </authorList>
    </citation>
    <scope>NUCLEOTIDE SEQUENCE [LARGE SCALE GENOMIC DNA]</scope>
    <source>
        <strain evidence="3">CBS 100304</strain>
        <tissue evidence="2">Vegetative mycelium</tissue>
    </source>
</reference>
<keyword evidence="3" id="KW-1185">Reference proteome</keyword>